<sequence>MKSHLKHIFYPLACLLFSLFLVFILFVSGFELACYGNPSYYRQEFQKYQVQEALLENRGESIPLSDLEKVMGETLRYLRGDRENLIIPVSVNGVAQNFYQEDEASHMADVRVLFTLSLTLRMMFFLSLLAIIFLLVILEHGRALAILGKGFLYCMAGFLVILLLFFLYASQNFDQAFTQFHLLFFSQGNWSFDPALSRMINIMPEEFFQDTAFRILRFFLLLLLPFLPLAWFFKKVARNWGYPSKRGTVTIEDIRSNAV</sequence>
<dbReference type="RefSeq" id="WP_183684687.1">
    <property type="nucleotide sequence ID" value="NZ_JACHHH010000013.1"/>
</dbReference>
<dbReference type="AlphaFoldDB" id="A0A7W9SHE7"/>
<feature type="transmembrane region" description="Helical" evidence="1">
    <location>
        <begin position="215"/>
        <end position="233"/>
    </location>
</feature>
<dbReference type="InterPro" id="IPR010178">
    <property type="entry name" value="Lit"/>
</dbReference>
<keyword evidence="1" id="KW-1133">Transmembrane helix</keyword>
<feature type="transmembrane region" description="Helical" evidence="1">
    <location>
        <begin position="112"/>
        <end position="138"/>
    </location>
</feature>
<dbReference type="EMBL" id="JACHHH010000013">
    <property type="protein sequence ID" value="MBB6042189.1"/>
    <property type="molecule type" value="Genomic_DNA"/>
</dbReference>
<dbReference type="Proteomes" id="UP000522163">
    <property type="component" value="Unassembled WGS sequence"/>
</dbReference>
<organism evidence="2 3">
    <name type="scientific">Oribacterium sinus</name>
    <dbReference type="NCBI Taxonomy" id="237576"/>
    <lineage>
        <taxon>Bacteria</taxon>
        <taxon>Bacillati</taxon>
        <taxon>Bacillota</taxon>
        <taxon>Clostridia</taxon>
        <taxon>Lachnospirales</taxon>
        <taxon>Lachnospiraceae</taxon>
        <taxon>Oribacterium</taxon>
    </lineage>
</organism>
<accession>A0A7W9SHE7</accession>
<name>A0A7W9SHE7_9FIRM</name>
<comment type="caution">
    <text evidence="2">The sequence shown here is derived from an EMBL/GenBank/DDBJ whole genome shotgun (WGS) entry which is preliminary data.</text>
</comment>
<proteinExistence type="predicted"/>
<gene>
    <name evidence="2" type="ORF">HNQ46_002185</name>
</gene>
<keyword evidence="1" id="KW-0812">Transmembrane</keyword>
<feature type="transmembrane region" description="Helical" evidence="1">
    <location>
        <begin position="7"/>
        <end position="30"/>
    </location>
</feature>
<evidence type="ECO:0000313" key="2">
    <source>
        <dbReference type="EMBL" id="MBB6042189.1"/>
    </source>
</evidence>
<evidence type="ECO:0000256" key="1">
    <source>
        <dbReference type="SAM" id="Phobius"/>
    </source>
</evidence>
<protein>
    <submittedName>
        <fullName evidence="2">Integral membrane protein (TIGR01906 family)</fullName>
    </submittedName>
</protein>
<feature type="transmembrane region" description="Helical" evidence="1">
    <location>
        <begin position="150"/>
        <end position="169"/>
    </location>
</feature>
<dbReference type="GeneID" id="85015698"/>
<keyword evidence="1" id="KW-0472">Membrane</keyword>
<dbReference type="Pfam" id="PF07314">
    <property type="entry name" value="Lit"/>
    <property type="match status" value="1"/>
</dbReference>
<evidence type="ECO:0000313" key="3">
    <source>
        <dbReference type="Proteomes" id="UP000522163"/>
    </source>
</evidence>
<reference evidence="2 3" key="1">
    <citation type="submission" date="2020-08" db="EMBL/GenBank/DDBJ databases">
        <title>Genomic Encyclopedia of Type Strains, Phase IV (KMG-IV): sequencing the most valuable type-strain genomes for metagenomic binning, comparative biology and taxonomic classification.</title>
        <authorList>
            <person name="Goeker M."/>
        </authorList>
    </citation>
    <scope>NUCLEOTIDE SEQUENCE [LARGE SCALE GENOMIC DNA]</scope>
    <source>
        <strain evidence="2 3">DSM 17245</strain>
    </source>
</reference>